<dbReference type="GO" id="GO:0022857">
    <property type="term" value="F:transmembrane transporter activity"/>
    <property type="evidence" value="ECO:0007669"/>
    <property type="project" value="InterPro"/>
</dbReference>
<organism evidence="9 10">
    <name type="scientific">Anaerococcus tetradius</name>
    <dbReference type="NCBI Taxonomy" id="33036"/>
    <lineage>
        <taxon>Bacteria</taxon>
        <taxon>Bacillati</taxon>
        <taxon>Bacillota</taxon>
        <taxon>Tissierellia</taxon>
        <taxon>Tissierellales</taxon>
        <taxon>Peptoniphilaceae</taxon>
        <taxon>Anaerococcus</taxon>
    </lineage>
</organism>
<comment type="caution">
    <text evidence="9">The sequence shown here is derived from an EMBL/GenBank/DDBJ whole genome shotgun (WGS) entry which is preliminary data.</text>
</comment>
<evidence type="ECO:0000256" key="3">
    <source>
        <dbReference type="ARBA" id="ARBA00022692"/>
    </source>
</evidence>
<evidence type="ECO:0000313" key="10">
    <source>
        <dbReference type="Proteomes" id="UP000070383"/>
    </source>
</evidence>
<dbReference type="PANTHER" id="PTHR34390:SF2">
    <property type="entry name" value="SUCCINATE TRANSPORTER SUBUNIT YJJP-RELATED"/>
    <property type="match status" value="1"/>
</dbReference>
<feature type="transmembrane region" description="Helical" evidence="7">
    <location>
        <begin position="233"/>
        <end position="260"/>
    </location>
</feature>
<feature type="domain" description="Threonine/serine exporter-like N-terminal" evidence="8">
    <location>
        <begin position="18"/>
        <end position="256"/>
    </location>
</feature>
<sequence>MVNEAITSLDKAVILSEIASNAGAIMLANGAEVYRVEDTIERIIRSKKNIKDVDVYSTTNVIVISFSFNDEIHTNIRRVKSRTNNLYFINKVNSFSRDFVNGQYTLNDAWDELQKIKKDPGQPYWMQVMGSAISSAAFLLMLDGNFTDMLISFIVGLVSYIISFQFQKAKFGFFLVNFIAGIVVGVMTLSFRYFLADIEANKIVIASMMAFLPGITLTNAMRDLMSGDVTSGLTGATTAILISTALALGVAMPITIVSYFL</sequence>
<evidence type="ECO:0000256" key="5">
    <source>
        <dbReference type="ARBA" id="ARBA00023136"/>
    </source>
</evidence>
<dbReference type="Pfam" id="PF06738">
    <property type="entry name" value="ThrE"/>
    <property type="match status" value="1"/>
</dbReference>
<comment type="similarity">
    <text evidence="6">Belongs to the ThrE exporter (TC 2.A.79) family.</text>
</comment>
<name>A0A133KAN6_9FIRM</name>
<evidence type="ECO:0000259" key="8">
    <source>
        <dbReference type="Pfam" id="PF06738"/>
    </source>
</evidence>
<dbReference type="GO" id="GO:0015744">
    <property type="term" value="P:succinate transport"/>
    <property type="evidence" value="ECO:0007669"/>
    <property type="project" value="TreeGrafter"/>
</dbReference>
<gene>
    <name evidence="9" type="ORF">HMPREF3200_01743</name>
</gene>
<keyword evidence="5 7" id="KW-0472">Membrane</keyword>
<dbReference type="AlphaFoldDB" id="A0A133KAN6"/>
<evidence type="ECO:0000256" key="7">
    <source>
        <dbReference type="SAM" id="Phobius"/>
    </source>
</evidence>
<protein>
    <recommendedName>
        <fullName evidence="8">Threonine/serine exporter-like N-terminal domain-containing protein</fullName>
    </recommendedName>
</protein>
<evidence type="ECO:0000256" key="1">
    <source>
        <dbReference type="ARBA" id="ARBA00004651"/>
    </source>
</evidence>
<accession>A0A133KAN6</accession>
<dbReference type="PATRIC" id="fig|33036.3.peg.1728"/>
<evidence type="ECO:0000256" key="2">
    <source>
        <dbReference type="ARBA" id="ARBA00022475"/>
    </source>
</evidence>
<proteinExistence type="inferred from homology"/>
<keyword evidence="10" id="KW-1185">Reference proteome</keyword>
<comment type="subcellular location">
    <subcellularLocation>
        <location evidence="1">Cell membrane</location>
        <topology evidence="1">Multi-pass membrane protein</topology>
    </subcellularLocation>
</comment>
<dbReference type="PANTHER" id="PTHR34390">
    <property type="entry name" value="UPF0442 PROTEIN YJJB-RELATED"/>
    <property type="match status" value="1"/>
</dbReference>
<keyword evidence="3 7" id="KW-0812">Transmembrane</keyword>
<dbReference type="EMBL" id="LRPM01000073">
    <property type="protein sequence ID" value="KWZ76621.1"/>
    <property type="molecule type" value="Genomic_DNA"/>
</dbReference>
<dbReference type="OrthoDB" id="9813917at2"/>
<evidence type="ECO:0000256" key="6">
    <source>
        <dbReference type="ARBA" id="ARBA00034125"/>
    </source>
</evidence>
<keyword evidence="2" id="KW-1003">Cell membrane</keyword>
<feature type="transmembrane region" description="Helical" evidence="7">
    <location>
        <begin position="149"/>
        <end position="166"/>
    </location>
</feature>
<dbReference type="RefSeq" id="WP_060929857.1">
    <property type="nucleotide sequence ID" value="NZ_CAMPNK010000043.1"/>
</dbReference>
<keyword evidence="4 7" id="KW-1133">Transmembrane helix</keyword>
<dbReference type="Proteomes" id="UP000070383">
    <property type="component" value="Unassembled WGS sequence"/>
</dbReference>
<dbReference type="GO" id="GO:0005886">
    <property type="term" value="C:plasma membrane"/>
    <property type="evidence" value="ECO:0007669"/>
    <property type="project" value="UniProtKB-SubCell"/>
</dbReference>
<reference evidence="10" key="1">
    <citation type="submission" date="2016-01" db="EMBL/GenBank/DDBJ databases">
        <authorList>
            <person name="Mitreva M."/>
            <person name="Pepin K.H."/>
            <person name="Mihindukulasuriya K.A."/>
            <person name="Fulton R."/>
            <person name="Fronick C."/>
            <person name="O'Laughlin M."/>
            <person name="Miner T."/>
            <person name="Herter B."/>
            <person name="Rosa B.A."/>
            <person name="Cordes M."/>
            <person name="Tomlinson C."/>
            <person name="Wollam A."/>
            <person name="Palsikar V.B."/>
            <person name="Mardis E.R."/>
            <person name="Wilson R.K."/>
        </authorList>
    </citation>
    <scope>NUCLEOTIDE SEQUENCE [LARGE SCALE GENOMIC DNA]</scope>
    <source>
        <strain evidence="10">MJR8151</strain>
    </source>
</reference>
<dbReference type="InterPro" id="IPR010619">
    <property type="entry name" value="ThrE-like_N"/>
</dbReference>
<dbReference type="STRING" id="33036.HMPREF3200_01743"/>
<feature type="transmembrane region" description="Helical" evidence="7">
    <location>
        <begin position="172"/>
        <end position="191"/>
    </location>
</feature>
<evidence type="ECO:0000256" key="4">
    <source>
        <dbReference type="ARBA" id="ARBA00022989"/>
    </source>
</evidence>
<evidence type="ECO:0000313" key="9">
    <source>
        <dbReference type="EMBL" id="KWZ76621.1"/>
    </source>
</evidence>
<dbReference type="InterPro" id="IPR050539">
    <property type="entry name" value="ThrE_Dicarb/AminoAcid_Exp"/>
</dbReference>
<feature type="transmembrane region" description="Helical" evidence="7">
    <location>
        <begin position="203"/>
        <end position="221"/>
    </location>
</feature>